<dbReference type="GO" id="GO:0032367">
    <property type="term" value="P:intracellular cholesterol transport"/>
    <property type="evidence" value="ECO:0007669"/>
    <property type="project" value="InterPro"/>
</dbReference>
<evidence type="ECO:0000256" key="5">
    <source>
        <dbReference type="ARBA" id="ARBA00023157"/>
    </source>
</evidence>
<dbReference type="AlphaFoldDB" id="A0A2C9M8P7"/>
<dbReference type="STRING" id="6526.A0A2C9M8P7"/>
<dbReference type="SUPFAM" id="SSF81296">
    <property type="entry name" value="E set domains"/>
    <property type="match status" value="1"/>
</dbReference>
<evidence type="ECO:0000313" key="8">
    <source>
        <dbReference type="EnsemblMetazoa" id="BGLB039826-PA"/>
    </source>
</evidence>
<evidence type="ECO:0000313" key="10">
    <source>
        <dbReference type="Proteomes" id="UP001165740"/>
    </source>
</evidence>
<dbReference type="VEuPathDB" id="VectorBase:BGLB039826"/>
<dbReference type="OMA" id="WSMKGDN"/>
<dbReference type="Proteomes" id="UP000076420">
    <property type="component" value="Unassembled WGS sequence"/>
</dbReference>
<evidence type="ECO:0000256" key="6">
    <source>
        <dbReference type="SAM" id="SignalP"/>
    </source>
</evidence>
<protein>
    <submittedName>
        <fullName evidence="11">NPC intracellular cholesterol transporter 2-like</fullName>
    </submittedName>
</protein>
<keyword evidence="3" id="KW-0964">Secreted</keyword>
<dbReference type="OrthoDB" id="6489092at2759"/>
<organism evidence="8 9">
    <name type="scientific">Biomphalaria glabrata</name>
    <name type="common">Bloodfluke planorb</name>
    <name type="synonym">Freshwater snail</name>
    <dbReference type="NCBI Taxonomy" id="6526"/>
    <lineage>
        <taxon>Eukaryota</taxon>
        <taxon>Metazoa</taxon>
        <taxon>Spiralia</taxon>
        <taxon>Lophotrochozoa</taxon>
        <taxon>Mollusca</taxon>
        <taxon>Gastropoda</taxon>
        <taxon>Heterobranchia</taxon>
        <taxon>Euthyneura</taxon>
        <taxon>Panpulmonata</taxon>
        <taxon>Hygrophila</taxon>
        <taxon>Lymnaeoidea</taxon>
        <taxon>Planorbidae</taxon>
        <taxon>Biomphalaria</taxon>
    </lineage>
</organism>
<name>A0A2C9M8P7_BIOGL</name>
<proteinExistence type="inferred from homology"/>
<dbReference type="InterPro" id="IPR033916">
    <property type="entry name" value="ML_Npc2-like"/>
</dbReference>
<evidence type="ECO:0000259" key="7">
    <source>
        <dbReference type="SMART" id="SM00737"/>
    </source>
</evidence>
<keyword evidence="4 6" id="KW-0732">Signal</keyword>
<feature type="domain" description="MD-2-related lipid-recognition" evidence="7">
    <location>
        <begin position="24"/>
        <end position="143"/>
    </location>
</feature>
<reference evidence="8" key="1">
    <citation type="submission" date="2020-05" db="UniProtKB">
        <authorList>
            <consortium name="EnsemblMetazoa"/>
        </authorList>
    </citation>
    <scope>IDENTIFICATION</scope>
    <source>
        <strain evidence="8">BB02</strain>
    </source>
</reference>
<reference evidence="11" key="2">
    <citation type="submission" date="2025-04" db="UniProtKB">
        <authorList>
            <consortium name="RefSeq"/>
        </authorList>
    </citation>
    <scope>IDENTIFICATION</scope>
</reference>
<dbReference type="PANTHER" id="PTHR11306:SF68">
    <property type="entry name" value="NPC INTRACELLULAR CHOLESTEROL TRANSPORTER 2"/>
    <property type="match status" value="1"/>
</dbReference>
<dbReference type="SMART" id="SM00737">
    <property type="entry name" value="ML"/>
    <property type="match status" value="1"/>
</dbReference>
<dbReference type="PANTHER" id="PTHR11306">
    <property type="entry name" value="NIEMANN PICK TYPE C2 PROTEIN NPC2-RELATED"/>
    <property type="match status" value="1"/>
</dbReference>
<dbReference type="GO" id="GO:0005576">
    <property type="term" value="C:extracellular region"/>
    <property type="evidence" value="ECO:0007669"/>
    <property type="project" value="UniProtKB-SubCell"/>
</dbReference>
<gene>
    <name evidence="8" type="primary">106079002</name>
    <name evidence="11" type="synonym">LOC106079002</name>
</gene>
<dbReference type="GO" id="GO:0032934">
    <property type="term" value="F:sterol binding"/>
    <property type="evidence" value="ECO:0007669"/>
    <property type="project" value="InterPro"/>
</dbReference>
<dbReference type="InterPro" id="IPR039670">
    <property type="entry name" value="NPC2-like"/>
</dbReference>
<evidence type="ECO:0000313" key="11">
    <source>
        <dbReference type="RefSeq" id="XP_013095555.1"/>
    </source>
</evidence>
<comment type="similarity">
    <text evidence="2">Belongs to the NPC2 family.</text>
</comment>
<feature type="signal peptide" evidence="6">
    <location>
        <begin position="1"/>
        <end position="19"/>
    </location>
</feature>
<dbReference type="EnsemblMetazoa" id="BGLB039826-RA">
    <property type="protein sequence ID" value="BGLB039826-PA"/>
    <property type="gene ID" value="BGLB039826"/>
</dbReference>
<evidence type="ECO:0000256" key="3">
    <source>
        <dbReference type="ARBA" id="ARBA00022525"/>
    </source>
</evidence>
<dbReference type="KEGG" id="bgt:106079002"/>
<evidence type="ECO:0000256" key="4">
    <source>
        <dbReference type="ARBA" id="ARBA00022729"/>
    </source>
</evidence>
<evidence type="ECO:0000256" key="2">
    <source>
        <dbReference type="ARBA" id="ARBA00006370"/>
    </source>
</evidence>
<dbReference type="GeneID" id="106079002"/>
<keyword evidence="10" id="KW-1185">Reference proteome</keyword>
<comment type="subcellular location">
    <subcellularLocation>
        <location evidence="1">Secreted</location>
    </subcellularLocation>
</comment>
<dbReference type="FunFam" id="2.60.40.770:FF:000001">
    <property type="entry name" value="NPC intracellular cholesterol transporter 2"/>
    <property type="match status" value="1"/>
</dbReference>
<keyword evidence="5" id="KW-1015">Disulfide bond</keyword>
<dbReference type="RefSeq" id="XP_013095555.1">
    <property type="nucleotide sequence ID" value="XM_013240101.2"/>
</dbReference>
<dbReference type="InterPro" id="IPR014756">
    <property type="entry name" value="Ig_E-set"/>
</dbReference>
<evidence type="ECO:0000256" key="1">
    <source>
        <dbReference type="ARBA" id="ARBA00004613"/>
    </source>
</evidence>
<sequence length="147" mass="15756">MKIFAVITVLSLAVSWTNADIVPVKDCGSVQGSINKVDITPCPSIPCPFKRNTFVNVTINFAAKGSISQAGTSVHGIIADVPVPFPLPDDNACHFMTCPINQGDTVNYANGIFVQEAYPKITLIVKWELLTGSTDIICFTVPVTITD</sequence>
<dbReference type="Pfam" id="PF02221">
    <property type="entry name" value="E1_DerP2_DerF2"/>
    <property type="match status" value="1"/>
</dbReference>
<dbReference type="CDD" id="cd00916">
    <property type="entry name" value="Npc2_like"/>
    <property type="match status" value="1"/>
</dbReference>
<evidence type="ECO:0000313" key="9">
    <source>
        <dbReference type="Proteomes" id="UP000076420"/>
    </source>
</evidence>
<dbReference type="Proteomes" id="UP001165740">
    <property type="component" value="Chromosome 3"/>
</dbReference>
<dbReference type="VEuPathDB" id="VectorBase:BGLAX_038324"/>
<dbReference type="Gene3D" id="2.60.40.770">
    <property type="match status" value="1"/>
</dbReference>
<accession>A0A2C9M8P7</accession>
<dbReference type="InterPro" id="IPR003172">
    <property type="entry name" value="ML_dom"/>
</dbReference>
<feature type="chain" id="PRO_5044573321" evidence="6">
    <location>
        <begin position="20"/>
        <end position="147"/>
    </location>
</feature>